<dbReference type="OrthoDB" id="3692311at2759"/>
<proteinExistence type="predicted"/>
<dbReference type="AlphaFoldDB" id="A0A9P4TPF2"/>
<comment type="caution">
    <text evidence="3">The sequence shown here is derived from an EMBL/GenBank/DDBJ whole genome shotgun (WGS) entry which is preliminary data.</text>
</comment>
<accession>A0A9P4TPF2</accession>
<dbReference type="EMBL" id="SWKU01000001">
    <property type="protein sequence ID" value="KAF3010756.1"/>
    <property type="molecule type" value="Genomic_DNA"/>
</dbReference>
<dbReference type="Proteomes" id="UP000801428">
    <property type="component" value="Unassembled WGS sequence"/>
</dbReference>
<dbReference type="CDD" id="cd12087">
    <property type="entry name" value="TM_EGFR-like"/>
    <property type="match status" value="1"/>
</dbReference>
<feature type="region of interest" description="Disordered" evidence="1">
    <location>
        <begin position="225"/>
        <end position="254"/>
    </location>
</feature>
<evidence type="ECO:0000313" key="3">
    <source>
        <dbReference type="EMBL" id="KAF3010756.1"/>
    </source>
</evidence>
<keyword evidence="2" id="KW-0812">Transmembrane</keyword>
<keyword evidence="2" id="KW-0472">Membrane</keyword>
<evidence type="ECO:0000313" key="4">
    <source>
        <dbReference type="Proteomes" id="UP000801428"/>
    </source>
</evidence>
<reference evidence="3" key="1">
    <citation type="submission" date="2019-04" db="EMBL/GenBank/DDBJ databases">
        <title>Sequencing of skin fungus with MAO and IRED activity.</title>
        <authorList>
            <person name="Marsaioli A.J."/>
            <person name="Bonatto J.M.C."/>
            <person name="Reis Junior O."/>
        </authorList>
    </citation>
    <scope>NUCLEOTIDE SEQUENCE</scope>
    <source>
        <strain evidence="3">30M1</strain>
    </source>
</reference>
<evidence type="ECO:0000256" key="2">
    <source>
        <dbReference type="SAM" id="Phobius"/>
    </source>
</evidence>
<sequence length="254" mass="27789">MATVSAQRVVRRLSTINLQEDRAEVKPPFGHPCMNNSTCPEGKLEPTYWDRPDQYEYFKDLNILLSSTAPRSTSTPSITNGTASGSSRSSGSVIGGAVGGTLGFLAIVAVVIFLLWRRKTRVRKQTGGDSMSSMEENNPIGELASPVSAGTAPPTYPWDINRSPTSPQVWTHIQAEVAGDDSKDSRRSPFTELHSKSSLACIAELPAGIVANELDAPEIDHKSWQSRFDSDLPKHTGDLDDETHIKPRRSTERR</sequence>
<organism evidence="3 4">
    <name type="scientific">Curvularia kusanoi</name>
    <name type="common">Cochliobolus kusanoi</name>
    <dbReference type="NCBI Taxonomy" id="90978"/>
    <lineage>
        <taxon>Eukaryota</taxon>
        <taxon>Fungi</taxon>
        <taxon>Dikarya</taxon>
        <taxon>Ascomycota</taxon>
        <taxon>Pezizomycotina</taxon>
        <taxon>Dothideomycetes</taxon>
        <taxon>Pleosporomycetidae</taxon>
        <taxon>Pleosporales</taxon>
        <taxon>Pleosporineae</taxon>
        <taxon>Pleosporaceae</taxon>
        <taxon>Curvularia</taxon>
    </lineage>
</organism>
<name>A0A9P4TPF2_CURKU</name>
<protein>
    <submittedName>
        <fullName evidence="3">Uncharacterized protein</fullName>
    </submittedName>
</protein>
<keyword evidence="4" id="KW-1185">Reference proteome</keyword>
<keyword evidence="2" id="KW-1133">Transmembrane helix</keyword>
<evidence type="ECO:0000256" key="1">
    <source>
        <dbReference type="SAM" id="MobiDB-lite"/>
    </source>
</evidence>
<feature type="region of interest" description="Disordered" evidence="1">
    <location>
        <begin position="69"/>
        <end position="91"/>
    </location>
</feature>
<gene>
    <name evidence="3" type="ORF">E8E13_007339</name>
</gene>
<feature type="transmembrane region" description="Helical" evidence="2">
    <location>
        <begin position="93"/>
        <end position="116"/>
    </location>
</feature>